<dbReference type="Pfam" id="PF07992">
    <property type="entry name" value="Pyr_redox_2"/>
    <property type="match status" value="1"/>
</dbReference>
<evidence type="ECO:0000256" key="3">
    <source>
        <dbReference type="ARBA" id="ARBA00023014"/>
    </source>
</evidence>
<dbReference type="PANTHER" id="PTHR42783:SF3">
    <property type="entry name" value="GLUTAMATE SYNTHASE [NADPH] SMALL CHAIN-RELATED"/>
    <property type="match status" value="1"/>
</dbReference>
<dbReference type="PRINTS" id="PR00419">
    <property type="entry name" value="ADXRDTASE"/>
</dbReference>
<dbReference type="InterPro" id="IPR023753">
    <property type="entry name" value="FAD/NAD-binding_dom"/>
</dbReference>
<dbReference type="InterPro" id="IPR009051">
    <property type="entry name" value="Helical_ferredxn"/>
</dbReference>
<evidence type="ECO:0000256" key="4">
    <source>
        <dbReference type="SAM" id="MobiDB-lite"/>
    </source>
</evidence>
<feature type="region of interest" description="Disordered" evidence="4">
    <location>
        <begin position="1"/>
        <end position="25"/>
    </location>
</feature>
<evidence type="ECO:0000256" key="2">
    <source>
        <dbReference type="ARBA" id="ARBA00023004"/>
    </source>
</evidence>
<keyword evidence="2" id="KW-0408">Iron</keyword>
<dbReference type="GO" id="GO:0016491">
    <property type="term" value="F:oxidoreductase activity"/>
    <property type="evidence" value="ECO:0007669"/>
    <property type="project" value="InterPro"/>
</dbReference>
<accession>Q3IBS8</accession>
<dbReference type="Gene3D" id="1.10.1060.10">
    <property type="entry name" value="Alpha-helical ferredoxin"/>
    <property type="match status" value="1"/>
</dbReference>
<dbReference type="PROSITE" id="PS51379">
    <property type="entry name" value="4FE4S_FER_2"/>
    <property type="match status" value="1"/>
</dbReference>
<organism evidence="6">
    <name type="scientific">uncultured sulfate-reducing bacterium</name>
    <dbReference type="NCBI Taxonomy" id="153939"/>
    <lineage>
        <taxon>Bacteria</taxon>
        <taxon>environmental samples</taxon>
    </lineage>
</organism>
<dbReference type="Gene3D" id="3.50.50.60">
    <property type="entry name" value="FAD/NAD(P)-binding domain"/>
    <property type="match status" value="2"/>
</dbReference>
<dbReference type="SUPFAM" id="SSF46548">
    <property type="entry name" value="alpha-helical ferredoxin"/>
    <property type="match status" value="2"/>
</dbReference>
<dbReference type="InterPro" id="IPR036188">
    <property type="entry name" value="FAD/NAD-bd_sf"/>
</dbReference>
<protein>
    <submittedName>
        <fullName evidence="6">Iron-sulfur-binding protein, glutamate synthase subunit (DsrL/GltD)</fullName>
    </submittedName>
</protein>
<dbReference type="NCBIfam" id="NF009410">
    <property type="entry name" value="PRK12771.1"/>
    <property type="match status" value="1"/>
</dbReference>
<dbReference type="GO" id="GO:0046872">
    <property type="term" value="F:metal ion binding"/>
    <property type="evidence" value="ECO:0007669"/>
    <property type="project" value="UniProtKB-KW"/>
</dbReference>
<dbReference type="InterPro" id="IPR017896">
    <property type="entry name" value="4Fe4S_Fe-S-bd"/>
</dbReference>
<evidence type="ECO:0000313" key="6">
    <source>
        <dbReference type="EMBL" id="CAJ31128.1"/>
    </source>
</evidence>
<reference evidence="6" key="1">
    <citation type="journal article" date="2005" name="J. Bacteriol.">
        <title>Clustered genes related to sulfate respiration in uncultured prokaryotes support the theory of their concomitant horizontal transfer.</title>
        <authorList>
            <person name="Mussmann M."/>
            <person name="Richter M."/>
            <person name="Lombardot T."/>
            <person name="Meyerdierks A."/>
            <person name="Kuever J."/>
            <person name="Kube M."/>
            <person name="Glockner F.O."/>
            <person name="Amann R."/>
        </authorList>
    </citation>
    <scope>NUCLEOTIDE SEQUENCE</scope>
</reference>
<keyword evidence="1" id="KW-0479">Metal-binding</keyword>
<dbReference type="InterPro" id="IPR028261">
    <property type="entry name" value="DPD_II"/>
</dbReference>
<sequence>MGLLKKKDKKKKGMSTRFSGGGGGNQLSALRPRYVEMMPPCVGHCPSGNKIRGWLTVIALREKLGLTLDQACEKAWRIEMETTPFPAVMGRVCPHPCETECNREAKDGAVGINSVERFIGDYGLEHGLKAERIEGEGDKDEKIAVIGAGPSGMSCAYQLARRGYPVTVYESLPKVGGMLRYGIPVYRLPRDIIDGEVQTILDLGVELHLDTKIGKDVTFAELRENFKAIYVAIGAHQGKKLGIGGEDGPGIWTGTEFLNHANSGKKVEIGGNVVVIGGGDTAIDAARVSKRVTIDSATVSKRMGADVTILYRRTRKEMPAIEREIDEALEEGVNIEYLAAPIEILRNDDGTVRAMIVQRMELGEPDASGRRRPVPIEGDTYELPVETVITAVSQKPDLGALGSEELGDGWLNADDQGRTETKGIWTGGDNINLGIATTSIGQGRKAAENIHAWLQGLEVKEPPTPEMIMSDKLKIDWYETKPRGVRRLAEPEERLAKPFDEVDLGLTAEAALEETTRCMSCGRCFGCENCWMYCQNTCFVKEQKPKPGAFYSIILEKCDGCKKCWEECPCGFIVGV</sequence>
<proteinExistence type="predicted"/>
<evidence type="ECO:0000259" key="5">
    <source>
        <dbReference type="PROSITE" id="PS51379"/>
    </source>
</evidence>
<dbReference type="AlphaFoldDB" id="Q3IBS8"/>
<dbReference type="InterPro" id="IPR017900">
    <property type="entry name" value="4Fe4S_Fe_S_CS"/>
</dbReference>
<keyword evidence="3" id="KW-0411">Iron-sulfur</keyword>
<dbReference type="SUPFAM" id="SSF51971">
    <property type="entry name" value="Nucleotide-binding domain"/>
    <property type="match status" value="1"/>
</dbReference>
<dbReference type="PROSITE" id="PS00198">
    <property type="entry name" value="4FE4S_FER_1"/>
    <property type="match status" value="1"/>
</dbReference>
<dbReference type="GO" id="GO:0051536">
    <property type="term" value="F:iron-sulfur cluster binding"/>
    <property type="evidence" value="ECO:0007669"/>
    <property type="project" value="UniProtKB-KW"/>
</dbReference>
<feature type="domain" description="4Fe-4S ferredoxin-type" evidence="5">
    <location>
        <begin position="549"/>
        <end position="576"/>
    </location>
</feature>
<dbReference type="Pfam" id="PF14691">
    <property type="entry name" value="Fer4_20"/>
    <property type="match status" value="1"/>
</dbReference>
<dbReference type="PANTHER" id="PTHR42783">
    <property type="entry name" value="GLUTAMATE SYNTHASE [NADPH] SMALL CHAIN"/>
    <property type="match status" value="1"/>
</dbReference>
<dbReference type="EMBL" id="CT025834">
    <property type="protein sequence ID" value="CAJ31128.1"/>
    <property type="molecule type" value="Genomic_DNA"/>
</dbReference>
<evidence type="ECO:0000256" key="1">
    <source>
        <dbReference type="ARBA" id="ARBA00022723"/>
    </source>
</evidence>
<name>Q3IBS8_9BACT</name>
<feature type="compositionally biased region" description="Basic residues" evidence="4">
    <location>
        <begin position="1"/>
        <end position="14"/>
    </location>
</feature>
<gene>
    <name evidence="6" type="primary">dsrL</name>
    <name evidence="6" type="ORF">42c90009</name>
</gene>